<organism evidence="3 4">
    <name type="scientific">Plebeiibacterium sediminum</name>
    <dbReference type="NCBI Taxonomy" id="2992112"/>
    <lineage>
        <taxon>Bacteria</taxon>
        <taxon>Pseudomonadati</taxon>
        <taxon>Bacteroidota</taxon>
        <taxon>Bacteroidia</taxon>
        <taxon>Marinilabiliales</taxon>
        <taxon>Marinilabiliaceae</taxon>
        <taxon>Plebeiibacterium</taxon>
    </lineage>
</organism>
<gene>
    <name evidence="3" type="ORF">OM075_22030</name>
</gene>
<evidence type="ECO:0000313" key="4">
    <source>
        <dbReference type="Proteomes" id="UP001209229"/>
    </source>
</evidence>
<comment type="caution">
    <text evidence="3">The sequence shown here is derived from an EMBL/GenBank/DDBJ whole genome shotgun (WGS) entry which is preliminary data.</text>
</comment>
<dbReference type="Proteomes" id="UP001209229">
    <property type="component" value="Unassembled WGS sequence"/>
</dbReference>
<proteinExistence type="inferred from homology"/>
<evidence type="ECO:0000256" key="1">
    <source>
        <dbReference type="ARBA" id="ARBA00008791"/>
    </source>
</evidence>
<protein>
    <submittedName>
        <fullName evidence="3">Universal stress protein</fullName>
    </submittedName>
</protein>
<reference evidence="3" key="1">
    <citation type="submission" date="2022-10" db="EMBL/GenBank/DDBJ databases">
        <authorList>
            <person name="Yu W.X."/>
        </authorList>
    </citation>
    <scope>NUCLEOTIDE SEQUENCE</scope>
    <source>
        <strain evidence="3">AAT</strain>
    </source>
</reference>
<dbReference type="InterPro" id="IPR006015">
    <property type="entry name" value="Universal_stress_UspA"/>
</dbReference>
<evidence type="ECO:0000259" key="2">
    <source>
        <dbReference type="Pfam" id="PF00582"/>
    </source>
</evidence>
<dbReference type="AlphaFoldDB" id="A0AAE3M8F4"/>
<dbReference type="SUPFAM" id="SSF52402">
    <property type="entry name" value="Adenine nucleotide alpha hydrolases-like"/>
    <property type="match status" value="2"/>
</dbReference>
<name>A0AAE3M8F4_9BACT</name>
<dbReference type="PANTHER" id="PTHR46268">
    <property type="entry name" value="STRESS RESPONSE PROTEIN NHAX"/>
    <property type="match status" value="1"/>
</dbReference>
<keyword evidence="4" id="KW-1185">Reference proteome</keyword>
<dbReference type="EMBL" id="JAPDPJ010000085">
    <property type="protein sequence ID" value="MCW3789161.1"/>
    <property type="molecule type" value="Genomic_DNA"/>
</dbReference>
<evidence type="ECO:0000313" key="3">
    <source>
        <dbReference type="EMBL" id="MCW3789161.1"/>
    </source>
</evidence>
<dbReference type="Pfam" id="PF00582">
    <property type="entry name" value="Usp"/>
    <property type="match status" value="2"/>
</dbReference>
<dbReference type="RefSeq" id="WP_301192718.1">
    <property type="nucleotide sequence ID" value="NZ_JAPDPJ010000085.1"/>
</dbReference>
<feature type="domain" description="UspA" evidence="2">
    <location>
        <begin position="5"/>
        <end position="134"/>
    </location>
</feature>
<dbReference type="InterPro" id="IPR014729">
    <property type="entry name" value="Rossmann-like_a/b/a_fold"/>
</dbReference>
<feature type="domain" description="UspA" evidence="2">
    <location>
        <begin position="145"/>
        <end position="282"/>
    </location>
</feature>
<sequence>MKLLEKILVTINVNKSNPALLNVAKELALKFNSNLILMGVLPTDAQKSSVNNIITRLVEKELNEIEADLKNSGITVETKLEYGSILEQIITESEKENVNVILVPEKFGPVEEDHKVGIVVEKLVRKCSKPVWVVDTEGKPFPGDILCSVDFSDASERALHNAIRMARHFKSKLHIVNVLEPLEEFYSPRFEIDYDSENRILADENRTRFDTFLKQFNFTDIEVESTILKGTIYKQLKEFILLNNIRLLFIGATGKKFFQRVLLGSVTELMVRYLPCSTVVTKSENIINLKIDSDISGIEKLYAEAMKLEAEGLLDQAIEKLDACLQINDLHFPTLNALVKLYKKTGDEKTAETYSEKMDEIVNRLWDKDVENEIRKRLK</sequence>
<accession>A0AAE3M8F4</accession>
<dbReference type="InterPro" id="IPR011990">
    <property type="entry name" value="TPR-like_helical_dom_sf"/>
</dbReference>
<dbReference type="CDD" id="cd00293">
    <property type="entry name" value="USP-like"/>
    <property type="match status" value="2"/>
</dbReference>
<dbReference type="InterPro" id="IPR006016">
    <property type="entry name" value="UspA"/>
</dbReference>
<dbReference type="Gene3D" id="3.40.50.620">
    <property type="entry name" value="HUPs"/>
    <property type="match status" value="2"/>
</dbReference>
<dbReference type="PRINTS" id="PR01438">
    <property type="entry name" value="UNVRSLSTRESS"/>
</dbReference>
<dbReference type="PANTHER" id="PTHR46268:SF6">
    <property type="entry name" value="UNIVERSAL STRESS PROTEIN UP12"/>
    <property type="match status" value="1"/>
</dbReference>
<comment type="similarity">
    <text evidence="1">Belongs to the universal stress protein A family.</text>
</comment>
<dbReference type="SUPFAM" id="SSF48452">
    <property type="entry name" value="TPR-like"/>
    <property type="match status" value="1"/>
</dbReference>